<dbReference type="Pfam" id="PF00501">
    <property type="entry name" value="AMP-binding"/>
    <property type="match status" value="1"/>
</dbReference>
<dbReference type="GO" id="GO:0043041">
    <property type="term" value="P:amino acid activation for nonribosomal peptide biosynthetic process"/>
    <property type="evidence" value="ECO:0007669"/>
    <property type="project" value="TreeGrafter"/>
</dbReference>
<dbReference type="RefSeq" id="WP_089274845.1">
    <property type="nucleotide sequence ID" value="NZ_FZOC01000005.1"/>
</dbReference>
<comment type="cofactor">
    <cofactor evidence="1">
        <name>pantetheine 4'-phosphate</name>
        <dbReference type="ChEBI" id="CHEBI:47942"/>
    </cofactor>
</comment>
<evidence type="ECO:0000313" key="6">
    <source>
        <dbReference type="EMBL" id="SNS08314.1"/>
    </source>
</evidence>
<dbReference type="EMBL" id="FZOC01000005">
    <property type="protein sequence ID" value="SNS08314.1"/>
    <property type="molecule type" value="Genomic_DNA"/>
</dbReference>
<dbReference type="InterPro" id="IPR036291">
    <property type="entry name" value="NAD(P)-bd_dom_sf"/>
</dbReference>
<dbReference type="Gene3D" id="3.40.50.720">
    <property type="entry name" value="NAD(P)-binding Rossmann-like Domain"/>
    <property type="match status" value="1"/>
</dbReference>
<dbReference type="Pfam" id="PF13193">
    <property type="entry name" value="AMP-binding_C"/>
    <property type="match status" value="1"/>
</dbReference>
<dbReference type="PROSITE" id="PS50075">
    <property type="entry name" value="CARRIER"/>
    <property type="match status" value="1"/>
</dbReference>
<dbReference type="InterPro" id="IPR023213">
    <property type="entry name" value="CAT-like_dom_sf"/>
</dbReference>
<dbReference type="InterPro" id="IPR042099">
    <property type="entry name" value="ANL_N_sf"/>
</dbReference>
<dbReference type="InterPro" id="IPR009081">
    <property type="entry name" value="PP-bd_ACP"/>
</dbReference>
<dbReference type="PANTHER" id="PTHR45527:SF1">
    <property type="entry name" value="FATTY ACID SYNTHASE"/>
    <property type="match status" value="1"/>
</dbReference>
<dbReference type="Gene3D" id="3.30.300.30">
    <property type="match status" value="1"/>
</dbReference>
<dbReference type="InterPro" id="IPR006162">
    <property type="entry name" value="Ppantetheine_attach_site"/>
</dbReference>
<evidence type="ECO:0000256" key="1">
    <source>
        <dbReference type="ARBA" id="ARBA00001957"/>
    </source>
</evidence>
<dbReference type="SUPFAM" id="SSF47336">
    <property type="entry name" value="ACP-like"/>
    <property type="match status" value="1"/>
</dbReference>
<keyword evidence="7" id="KW-1185">Reference proteome</keyword>
<accession>A0A239BMP1</accession>
<dbReference type="Gene3D" id="3.30.559.10">
    <property type="entry name" value="Chloramphenicol acetyltransferase-like domain"/>
    <property type="match status" value="1"/>
</dbReference>
<evidence type="ECO:0000259" key="5">
    <source>
        <dbReference type="PROSITE" id="PS50075"/>
    </source>
</evidence>
<dbReference type="GO" id="GO:0005737">
    <property type="term" value="C:cytoplasm"/>
    <property type="evidence" value="ECO:0007669"/>
    <property type="project" value="TreeGrafter"/>
</dbReference>
<dbReference type="Gene3D" id="3.30.559.30">
    <property type="entry name" value="Nonribosomal peptide synthetase, condensation domain"/>
    <property type="match status" value="1"/>
</dbReference>
<dbReference type="Proteomes" id="UP000198324">
    <property type="component" value="Unassembled WGS sequence"/>
</dbReference>
<proteinExistence type="predicted"/>
<name>A0A239BMP1_9BACT</name>
<dbReference type="PROSITE" id="PS00012">
    <property type="entry name" value="PHOSPHOPANTETHEINE"/>
    <property type="match status" value="1"/>
</dbReference>
<dbReference type="InterPro" id="IPR001242">
    <property type="entry name" value="Condensation_dom"/>
</dbReference>
<dbReference type="InterPro" id="IPR036736">
    <property type="entry name" value="ACP-like_sf"/>
</dbReference>
<dbReference type="GO" id="GO:0044550">
    <property type="term" value="P:secondary metabolite biosynthetic process"/>
    <property type="evidence" value="ECO:0007669"/>
    <property type="project" value="TreeGrafter"/>
</dbReference>
<dbReference type="InterPro" id="IPR010080">
    <property type="entry name" value="Thioester_reductase-like_dom"/>
</dbReference>
<dbReference type="GO" id="GO:0016874">
    <property type="term" value="F:ligase activity"/>
    <property type="evidence" value="ECO:0007669"/>
    <property type="project" value="UniProtKB-KW"/>
</dbReference>
<feature type="domain" description="Carrier" evidence="5">
    <location>
        <begin position="982"/>
        <end position="1057"/>
    </location>
</feature>
<dbReference type="NCBIfam" id="TIGR01746">
    <property type="entry name" value="Thioester-redct"/>
    <property type="match status" value="1"/>
</dbReference>
<gene>
    <name evidence="6" type="ORF">SAMN04488503_2644</name>
</gene>
<evidence type="ECO:0000256" key="3">
    <source>
        <dbReference type="ARBA" id="ARBA00022553"/>
    </source>
</evidence>
<dbReference type="CDD" id="cd05930">
    <property type="entry name" value="A_NRPS"/>
    <property type="match status" value="1"/>
</dbReference>
<dbReference type="InterPro" id="IPR000873">
    <property type="entry name" value="AMP-dep_synth/lig_dom"/>
</dbReference>
<dbReference type="InterPro" id="IPR013120">
    <property type="entry name" value="FAR_NAD-bd"/>
</dbReference>
<dbReference type="Gene3D" id="1.10.1200.10">
    <property type="entry name" value="ACP-like"/>
    <property type="match status" value="1"/>
</dbReference>
<keyword evidence="2" id="KW-0596">Phosphopantetheine</keyword>
<dbReference type="Gene3D" id="3.40.50.12780">
    <property type="entry name" value="N-terminal domain of ligase-like"/>
    <property type="match status" value="1"/>
</dbReference>
<dbReference type="InterPro" id="IPR025110">
    <property type="entry name" value="AMP-bd_C"/>
</dbReference>
<keyword evidence="4" id="KW-0436">Ligase</keyword>
<evidence type="ECO:0000313" key="7">
    <source>
        <dbReference type="Proteomes" id="UP000198324"/>
    </source>
</evidence>
<dbReference type="PANTHER" id="PTHR45527">
    <property type="entry name" value="NONRIBOSOMAL PEPTIDE SYNTHETASE"/>
    <property type="match status" value="1"/>
</dbReference>
<dbReference type="InterPro" id="IPR020806">
    <property type="entry name" value="PKS_PP-bd"/>
</dbReference>
<organism evidence="6 7">
    <name type="scientific">Humidesulfovibrio mexicanus</name>
    <dbReference type="NCBI Taxonomy" id="147047"/>
    <lineage>
        <taxon>Bacteria</taxon>
        <taxon>Pseudomonadati</taxon>
        <taxon>Thermodesulfobacteriota</taxon>
        <taxon>Desulfovibrionia</taxon>
        <taxon>Desulfovibrionales</taxon>
        <taxon>Desulfovibrionaceae</taxon>
        <taxon>Humidesulfovibrio</taxon>
    </lineage>
</organism>
<keyword evidence="3" id="KW-0597">Phosphoprotein</keyword>
<dbReference type="OrthoDB" id="9757540at2"/>
<protein>
    <submittedName>
        <fullName evidence="6">Amino acid adenylation domain-containing protein/thioester reductase domain-containing protein</fullName>
    </submittedName>
</protein>
<reference evidence="6 7" key="1">
    <citation type="submission" date="2017-06" db="EMBL/GenBank/DDBJ databases">
        <authorList>
            <person name="Kim H.J."/>
            <person name="Triplett B.A."/>
        </authorList>
    </citation>
    <scope>NUCLEOTIDE SEQUENCE [LARGE SCALE GENOMIC DNA]</scope>
    <source>
        <strain evidence="6 7">DSM 13116</strain>
    </source>
</reference>
<dbReference type="Pfam" id="PF00550">
    <property type="entry name" value="PP-binding"/>
    <property type="match status" value="1"/>
</dbReference>
<dbReference type="GO" id="GO:0031177">
    <property type="term" value="F:phosphopantetheine binding"/>
    <property type="evidence" value="ECO:0007669"/>
    <property type="project" value="InterPro"/>
</dbReference>
<dbReference type="InterPro" id="IPR045851">
    <property type="entry name" value="AMP-bd_C_sf"/>
</dbReference>
<evidence type="ECO:0000256" key="2">
    <source>
        <dbReference type="ARBA" id="ARBA00022450"/>
    </source>
</evidence>
<dbReference type="SUPFAM" id="SSF52777">
    <property type="entry name" value="CoA-dependent acyltransferases"/>
    <property type="match status" value="2"/>
</dbReference>
<dbReference type="SUPFAM" id="SSF51735">
    <property type="entry name" value="NAD(P)-binding Rossmann-fold domains"/>
    <property type="match status" value="1"/>
</dbReference>
<dbReference type="SMART" id="SM00823">
    <property type="entry name" value="PKS_PP"/>
    <property type="match status" value="1"/>
</dbReference>
<evidence type="ECO:0000256" key="4">
    <source>
        <dbReference type="ARBA" id="ARBA00022598"/>
    </source>
</evidence>
<dbReference type="SUPFAM" id="SSF56801">
    <property type="entry name" value="Acetyl-CoA synthetase-like"/>
    <property type="match status" value="1"/>
</dbReference>
<dbReference type="Pfam" id="PF07993">
    <property type="entry name" value="NAD_binding_4"/>
    <property type="match status" value="1"/>
</dbReference>
<sequence length="1467" mass="160128">MNGTTHVIEDIFPPTPLQMGMLYHAERSPNGSQYIQQYSLHGRGRMDPSICRAAWEAVTTRHPALRTSFHWKGLERPHQVVRRAVKLPFLYEDLARMNKNERTRRVEYFLVQDSRLGFDLATAPLLRIALHRLDRDTFRMTMTLQHIISDGWSIGIALSEFAAAYGRIAEGIDAGLGTAPSLKAYVRHVAAKPREESLRWWAQRLRGVRPCLPMVDLRREGFTDTADSFAQRTLSLSGEETQAMVRAASAMGVTLNTVFLGAWLLTLALHSGQNDILTGVTVASRPAAVPNVEETFGLLLNIVPLRADCPGTAVVGAWLNAIQDHMAEASEHDHLPLGDIRALCARPDEGFLETLAVFENMPAADGDTLRLGFTFHEVSGFEKTSYPLTMVGYPGDRLRLALLHNRGEFPESAVAQLLESMRRAMAFLAQGPQARLLDFFAAHAQEGRVALGRQAAYPEFAPWRMLEALDTADGAAAALLPAQGPPVTRRELADTALAIASGLAAKGVGPGQLVALRLDAGTGLIAAMLGVWRLGAAWTPLPPTYPPAQAAEMLHRARPDHVLSTRDLWLPVIEACGDRPRRTALFLEDVLAESRTGAPLPASTAPEAEARACLLHTSGSTGFQKGIDISFRALGNRLHWMWEELPWGQGERACQKTSPAFVDYLWETFGALLAGVPLVLVDAADARDPQELVAILERRRVTRLIVVPSLLGAMHSIEGGLRARLPDLRFLTCSGEALSPGLAQRTRRDLPEVRLFNLYGCAEVMGDATWHEVTEPCPGPVPIGEPIANTDVAVLDGNRLPVPAGTEGQIHVAGSCLASGYGHDREATAKAFIPGRLLPFFPPQRPLWFATGDRGWTDEAGRLFFAGREDSQCKIRGVRVEPEEIREALLEHPRVLEAVVLTPEHEGSRRIVVYVQPSATPAAGSADEELADIRRHVTERLPLSMRPHAIVAIRNWPMTPSGKINTRALPPAFGQKDGPAAAFANEAERQLAKIWEATLGRAVPHREADFFDLGGDSLSITRLAFALSKTHAHPVAIKDLYAHSALEDMARFLASGRREGHRLHDIPLARRDVALADGLTPTATGAPAMVLKAGALVLATGAPGFIGLWILAALLEVDGVTVRCLEPCATAKEGLQALRARLTKIGCWQEGFAAKLEVVPGFLDRPGLGLGDGLWERLARETDLLVHSGFNVNLAQSYAALRPANVLGTCEALRLACQGGIPVHYVGSTSIVDFVARTDESAPVKENDPFTSCEGIQTGYILSRWVADHMVRRAGERGLPVAVYRMTTVGGDARSHYCDTGEIYWRLLRVFAQTGFMPGSRRLVDMVPVDQAARAVVALASQPDCYGKAFHMNSRDKLPWETMHKNLVLAGYAVDMIPPEQWTERLRRLPPDAADDNLRILLSMINDDGYDANTSLALDCAQTTAALERAGCSIAPISDELFQRYLARMIQQGWLPEPGNRTQQGAA</sequence>
<dbReference type="Pfam" id="PF00668">
    <property type="entry name" value="Condensation"/>
    <property type="match status" value="1"/>
</dbReference>